<protein>
    <submittedName>
        <fullName evidence="2">ECF-type sigma factor</fullName>
    </submittedName>
</protein>
<evidence type="ECO:0000259" key="1">
    <source>
        <dbReference type="Pfam" id="PF07638"/>
    </source>
</evidence>
<dbReference type="AlphaFoldDB" id="A0A9X2JI44"/>
<keyword evidence="3" id="KW-1185">Reference proteome</keyword>
<proteinExistence type="predicted"/>
<organism evidence="2 3">
    <name type="scientific">Aeoliella straminimaris</name>
    <dbReference type="NCBI Taxonomy" id="2954799"/>
    <lineage>
        <taxon>Bacteria</taxon>
        <taxon>Pseudomonadati</taxon>
        <taxon>Planctomycetota</taxon>
        <taxon>Planctomycetia</taxon>
        <taxon>Pirellulales</taxon>
        <taxon>Lacipirellulaceae</taxon>
        <taxon>Aeoliella</taxon>
    </lineage>
</organism>
<gene>
    <name evidence="2" type="ORF">NG895_19735</name>
</gene>
<accession>A0A9X2JI44</accession>
<evidence type="ECO:0000313" key="2">
    <source>
        <dbReference type="EMBL" id="MCO6046137.1"/>
    </source>
</evidence>
<comment type="caution">
    <text evidence="2">The sequence shown here is derived from an EMBL/GenBank/DDBJ whole genome shotgun (WGS) entry which is preliminary data.</text>
</comment>
<dbReference type="Proteomes" id="UP001155241">
    <property type="component" value="Unassembled WGS sequence"/>
</dbReference>
<feature type="domain" description="RNA polymerase sigma-70 ECF-like HTH" evidence="1">
    <location>
        <begin position="11"/>
        <end position="56"/>
    </location>
</feature>
<evidence type="ECO:0000313" key="3">
    <source>
        <dbReference type="Proteomes" id="UP001155241"/>
    </source>
</evidence>
<dbReference type="InterPro" id="IPR053812">
    <property type="entry name" value="HTH_Sigma70_ECF-like"/>
</dbReference>
<dbReference type="RefSeq" id="WP_252854251.1">
    <property type="nucleotide sequence ID" value="NZ_JAMXLR010000066.1"/>
</dbReference>
<sequence length="59" mass="6628">MSSPQTILAAMTDVTLILQRIQGGQVEANDDLIPAVYDELFRLAVSKIKQERAEHKQFV</sequence>
<dbReference type="Pfam" id="PF07638">
    <property type="entry name" value="Sigma70_ECF"/>
    <property type="match status" value="1"/>
</dbReference>
<name>A0A9X2JI44_9BACT</name>
<dbReference type="EMBL" id="JAMXLR010000066">
    <property type="protein sequence ID" value="MCO6046137.1"/>
    <property type="molecule type" value="Genomic_DNA"/>
</dbReference>
<reference evidence="2" key="1">
    <citation type="submission" date="2022-06" db="EMBL/GenBank/DDBJ databases">
        <title>Aeoliella straminimaris, a novel planctomycete from sediments.</title>
        <authorList>
            <person name="Vitorino I.R."/>
            <person name="Lage O.M."/>
        </authorList>
    </citation>
    <scope>NUCLEOTIDE SEQUENCE</scope>
    <source>
        <strain evidence="2">ICT_H6.2</strain>
    </source>
</reference>